<dbReference type="PANTHER" id="PTHR37422:SF13">
    <property type="entry name" value="LIPOPOLYSACCHARIDE BIOSYNTHESIS PROTEIN PA4999-RELATED"/>
    <property type="match status" value="1"/>
</dbReference>
<evidence type="ECO:0000256" key="2">
    <source>
        <dbReference type="ARBA" id="ARBA00022692"/>
    </source>
</evidence>
<feature type="transmembrane region" description="Helical" evidence="5">
    <location>
        <begin position="204"/>
        <end position="230"/>
    </location>
</feature>
<dbReference type="AlphaFoldDB" id="A0A176S6Y0"/>
<sequence length="497" mass="55938">SNHAWAWALMEVWIFSLALFWLWQYLRGKAQLTPVFYKAIPILVIWLVWLIYVTFQIIPLPYFLVELLSPQAAEVYAFTNPSLITLSVDPYSTGVGLLKSLSYVLLFTLTLLMVNNRTRLLWVAYALVFSGLFQAIYATLMTSYGLEYGAFFHEKIHNRGLATGTFINRNHLAGYLEMCLSVGIGLLIAQLGQGSQDTNWRERFVGVLAWILSPKMLLRLSLVFMVIALVMTRSRMGNTAFFASMMVAGVIALRLSRHANRATVILLVSLIVIDIFIVGSWFGLQKVKERLVETNMATEARDEVNVDILPYWQDYFLTGSGLGSFYTTFPRYQSPEVDGFYDHAHNDYLEVATETGIIGLLLLGIAVLLTIGVVLDAQYRRHDSLNRGIAFAATMAITALLIHSTVDFNLQIPANGATFMLILALAWVARYLPRKTTHDSKPPSRLGKKVTLSFMAVLIYLIYVAASWGLAESIGVQVRLHRFLLYKGLPHLFQPSL</sequence>
<dbReference type="EMBL" id="LUTY01000224">
    <property type="protein sequence ID" value="OAD23674.1"/>
    <property type="molecule type" value="Genomic_DNA"/>
</dbReference>
<feature type="transmembrane region" description="Helical" evidence="5">
    <location>
        <begin position="389"/>
        <end position="406"/>
    </location>
</feature>
<comment type="subcellular location">
    <subcellularLocation>
        <location evidence="1">Membrane</location>
        <topology evidence="1">Multi-pass membrane protein</topology>
    </subcellularLocation>
</comment>
<feature type="transmembrane region" description="Helical" evidence="5">
    <location>
        <begin position="236"/>
        <end position="255"/>
    </location>
</feature>
<feature type="domain" description="O-antigen ligase-related" evidence="6">
    <location>
        <begin position="221"/>
        <end position="363"/>
    </location>
</feature>
<evidence type="ECO:0000259" key="6">
    <source>
        <dbReference type="Pfam" id="PF04932"/>
    </source>
</evidence>
<feature type="transmembrane region" description="Helical" evidence="5">
    <location>
        <begin position="120"/>
        <end position="140"/>
    </location>
</feature>
<feature type="non-terminal residue" evidence="7">
    <location>
        <position position="1"/>
    </location>
</feature>
<dbReference type="PATRIC" id="fig|1003181.4.peg.710"/>
<comment type="caution">
    <text evidence="7">The sequence shown here is derived from an EMBL/GenBank/DDBJ whole genome shotgun (WGS) entry which is preliminary data.</text>
</comment>
<name>A0A176S6Y0_9GAMM</name>
<reference evidence="7 8" key="1">
    <citation type="submission" date="2016-05" db="EMBL/GenBank/DDBJ databases">
        <title>Single-cell genome of chain-forming Candidatus Thiomargarita nelsonii and comparison to other large sulfur-oxidizing bacteria.</title>
        <authorList>
            <person name="Winkel M."/>
            <person name="Salman V."/>
            <person name="Woyke T."/>
            <person name="Schulz-Vogt H."/>
            <person name="Richter M."/>
            <person name="Flood B."/>
            <person name="Bailey J."/>
            <person name="Amann R."/>
            <person name="Mussmann M."/>
        </authorList>
    </citation>
    <scope>NUCLEOTIDE SEQUENCE [LARGE SCALE GENOMIC DNA]</scope>
    <source>
        <strain evidence="7 8">THI036</strain>
    </source>
</reference>
<feature type="transmembrane region" description="Helical" evidence="5">
    <location>
        <begin position="450"/>
        <end position="471"/>
    </location>
</feature>
<evidence type="ECO:0000256" key="4">
    <source>
        <dbReference type="ARBA" id="ARBA00023136"/>
    </source>
</evidence>
<feature type="transmembrane region" description="Helical" evidence="5">
    <location>
        <begin position="91"/>
        <end position="113"/>
    </location>
</feature>
<feature type="transmembrane region" description="Helical" evidence="5">
    <location>
        <begin position="172"/>
        <end position="192"/>
    </location>
</feature>
<dbReference type="PANTHER" id="PTHR37422">
    <property type="entry name" value="TEICHURONIC ACID BIOSYNTHESIS PROTEIN TUAE"/>
    <property type="match status" value="1"/>
</dbReference>
<gene>
    <name evidence="7" type="ORF">THIOM_000486</name>
</gene>
<organism evidence="7 8">
    <name type="scientific">Candidatus Thiomargarita nelsonii</name>
    <dbReference type="NCBI Taxonomy" id="1003181"/>
    <lineage>
        <taxon>Bacteria</taxon>
        <taxon>Pseudomonadati</taxon>
        <taxon>Pseudomonadota</taxon>
        <taxon>Gammaproteobacteria</taxon>
        <taxon>Thiotrichales</taxon>
        <taxon>Thiotrichaceae</taxon>
        <taxon>Thiomargarita</taxon>
    </lineage>
</organism>
<evidence type="ECO:0000256" key="1">
    <source>
        <dbReference type="ARBA" id="ARBA00004141"/>
    </source>
</evidence>
<dbReference type="InterPro" id="IPR007016">
    <property type="entry name" value="O-antigen_ligase-rel_domated"/>
</dbReference>
<feature type="transmembrane region" description="Helical" evidence="5">
    <location>
        <begin position="35"/>
        <end position="58"/>
    </location>
</feature>
<evidence type="ECO:0000256" key="5">
    <source>
        <dbReference type="SAM" id="Phobius"/>
    </source>
</evidence>
<dbReference type="Pfam" id="PF04932">
    <property type="entry name" value="Wzy_C"/>
    <property type="match status" value="1"/>
</dbReference>
<feature type="transmembrane region" description="Helical" evidence="5">
    <location>
        <begin position="6"/>
        <end position="23"/>
    </location>
</feature>
<proteinExistence type="predicted"/>
<feature type="transmembrane region" description="Helical" evidence="5">
    <location>
        <begin position="262"/>
        <end position="284"/>
    </location>
</feature>
<feature type="transmembrane region" description="Helical" evidence="5">
    <location>
        <begin position="357"/>
        <end position="377"/>
    </location>
</feature>
<accession>A0A176S6Y0</accession>
<keyword evidence="4 5" id="KW-0472">Membrane</keyword>
<dbReference type="InterPro" id="IPR051533">
    <property type="entry name" value="WaaL-like"/>
</dbReference>
<evidence type="ECO:0000256" key="3">
    <source>
        <dbReference type="ARBA" id="ARBA00022989"/>
    </source>
</evidence>
<dbReference type="GO" id="GO:0016020">
    <property type="term" value="C:membrane"/>
    <property type="evidence" value="ECO:0007669"/>
    <property type="project" value="UniProtKB-SubCell"/>
</dbReference>
<dbReference type="Proteomes" id="UP000076962">
    <property type="component" value="Unassembled WGS sequence"/>
</dbReference>
<evidence type="ECO:0000313" key="8">
    <source>
        <dbReference type="Proteomes" id="UP000076962"/>
    </source>
</evidence>
<keyword evidence="8" id="KW-1185">Reference proteome</keyword>
<keyword evidence="3 5" id="KW-1133">Transmembrane helix</keyword>
<evidence type="ECO:0000313" key="7">
    <source>
        <dbReference type="EMBL" id="OAD23674.1"/>
    </source>
</evidence>
<keyword evidence="2 5" id="KW-0812">Transmembrane</keyword>
<feature type="non-terminal residue" evidence="7">
    <location>
        <position position="497"/>
    </location>
</feature>
<protein>
    <submittedName>
        <fullName evidence="7">O-antigen polymerase</fullName>
    </submittedName>
</protein>
<feature type="transmembrane region" description="Helical" evidence="5">
    <location>
        <begin position="412"/>
        <end position="429"/>
    </location>
</feature>